<reference evidence="11 12" key="1">
    <citation type="submission" date="2024-04" db="EMBL/GenBank/DDBJ databases">
        <title>Novel species of the genus Ideonella isolated from streams.</title>
        <authorList>
            <person name="Lu H."/>
        </authorList>
    </citation>
    <scope>NUCLEOTIDE SEQUENCE [LARGE SCALE GENOMIC DNA]</scope>
    <source>
        <strain evidence="11 12">DXS22W</strain>
    </source>
</reference>
<feature type="active site" description="Charge relay system" evidence="5">
    <location>
        <position position="187"/>
    </location>
</feature>
<sequence>MNLRLSFWLGLLPALVLAVGLPWSAPAQADSGHPAAARLGRSAAPAEAAGDARVIVQYKRGAALLAASPRQPQHAAALGTRLALTLSNGRVLGERMQALRGKGLSSSALAARLAAQPDVEWAVVDGRKSITAAPNDPFFGAGQTAVTPVVGQWFLRAPDSTIVSATNAVGAWDITTGSASITVAVLDTGVRFDHPDLASKLYAGYDFVRSAIEVDGSGGTDADASDPGDWNSSCSSTRSSWHGTQVAGLIGAATDNGVGVAGLGRNVMVLPVRVLGACGSGYDNDIIAGMRWAAGLSNDSSCSASSTPSATCNPHPARVLNLSLGGSGSCGSAYQTVITELVAANVAVVVAAGNDTGHAVNSPANCTGAIAVAGIRHAGTKVGYSNLGPQVAIAAPAGNCINVAEGSECLYPLMTTLNLGSTTPGASGYSDSFTHPSLGTSFAAPLVAGTVALMRSLDATLTPAQIKTHLQTSARSFPATGGTDGTVVACRAPSATDQLECYCTTTTCGAGMLDAAAAVNLAYQATLAPTAAVSASTSAPTAGQSVTLDGSGSSASGGRTIASYAWAITSGGSLASFTGATNGVTATLATSAAGSVTVSLTVTDSAGVSRSTSTTLTVAAAPVATTPVTSTTSSGGGGGGALGLGWLAGLGLVVIALRARRPRVG</sequence>
<comment type="caution">
    <text evidence="11">The sequence shown here is derived from an EMBL/GenBank/DDBJ whole genome shotgun (WGS) entry which is preliminary data.</text>
</comment>
<keyword evidence="9" id="KW-0732">Signal</keyword>
<dbReference type="Gene3D" id="2.60.40.10">
    <property type="entry name" value="Immunoglobulins"/>
    <property type="match status" value="1"/>
</dbReference>
<feature type="region of interest" description="Disordered" evidence="7">
    <location>
        <begin position="218"/>
        <end position="237"/>
    </location>
</feature>
<evidence type="ECO:0000313" key="11">
    <source>
        <dbReference type="EMBL" id="MEK8051518.1"/>
    </source>
</evidence>
<feature type="compositionally biased region" description="Low complexity" evidence="7">
    <location>
        <begin position="220"/>
        <end position="237"/>
    </location>
</feature>
<dbReference type="PROSITE" id="PS00136">
    <property type="entry name" value="SUBTILASE_ASP"/>
    <property type="match status" value="1"/>
</dbReference>
<organism evidence="11 12">
    <name type="scientific">Pseudaquabacterium inlustre</name>
    <dbReference type="NCBI Taxonomy" id="2984192"/>
    <lineage>
        <taxon>Bacteria</taxon>
        <taxon>Pseudomonadati</taxon>
        <taxon>Pseudomonadota</taxon>
        <taxon>Betaproteobacteria</taxon>
        <taxon>Burkholderiales</taxon>
        <taxon>Sphaerotilaceae</taxon>
        <taxon>Pseudaquabacterium</taxon>
    </lineage>
</organism>
<dbReference type="SUPFAM" id="SSF52743">
    <property type="entry name" value="Subtilisin-like"/>
    <property type="match status" value="1"/>
</dbReference>
<dbReference type="Gene3D" id="3.40.50.200">
    <property type="entry name" value="Peptidase S8/S53 domain"/>
    <property type="match status" value="1"/>
</dbReference>
<dbReference type="InterPro" id="IPR000209">
    <property type="entry name" value="Peptidase_S8/S53_dom"/>
</dbReference>
<dbReference type="InterPro" id="IPR035986">
    <property type="entry name" value="PKD_dom_sf"/>
</dbReference>
<proteinExistence type="inferred from homology"/>
<keyword evidence="3 5" id="KW-0378">Hydrolase</keyword>
<gene>
    <name evidence="11" type="ORF">AACH10_14815</name>
</gene>
<dbReference type="PRINTS" id="PR00723">
    <property type="entry name" value="SUBTILISIN"/>
</dbReference>
<evidence type="ECO:0000256" key="1">
    <source>
        <dbReference type="ARBA" id="ARBA00011073"/>
    </source>
</evidence>
<dbReference type="PROSITE" id="PS00137">
    <property type="entry name" value="SUBTILASE_HIS"/>
    <property type="match status" value="1"/>
</dbReference>
<evidence type="ECO:0000256" key="8">
    <source>
        <dbReference type="SAM" id="Phobius"/>
    </source>
</evidence>
<feature type="domain" description="PKD" evidence="10">
    <location>
        <begin position="529"/>
        <end position="625"/>
    </location>
</feature>
<dbReference type="PROSITE" id="PS00138">
    <property type="entry name" value="SUBTILASE_SER"/>
    <property type="match status" value="1"/>
</dbReference>
<dbReference type="InterPro" id="IPR022409">
    <property type="entry name" value="PKD/Chitinase_dom"/>
</dbReference>
<dbReference type="Proteomes" id="UP001365405">
    <property type="component" value="Unassembled WGS sequence"/>
</dbReference>
<dbReference type="RefSeq" id="WP_341411218.1">
    <property type="nucleotide sequence ID" value="NZ_JBBUTH010000008.1"/>
</dbReference>
<comment type="similarity">
    <text evidence="1 5 6">Belongs to the peptidase S8 family.</text>
</comment>
<keyword evidence="4 5" id="KW-0720">Serine protease</keyword>
<feature type="active site" description="Charge relay system" evidence="5">
    <location>
        <position position="441"/>
    </location>
</feature>
<dbReference type="InterPro" id="IPR023827">
    <property type="entry name" value="Peptidase_S8_Asp-AS"/>
</dbReference>
<dbReference type="PROSITE" id="PS50093">
    <property type="entry name" value="PKD"/>
    <property type="match status" value="1"/>
</dbReference>
<dbReference type="InterPro" id="IPR050131">
    <property type="entry name" value="Peptidase_S8_subtilisin-like"/>
</dbReference>
<evidence type="ECO:0000256" key="2">
    <source>
        <dbReference type="ARBA" id="ARBA00022670"/>
    </source>
</evidence>
<dbReference type="Pfam" id="PF22352">
    <property type="entry name" value="K319L-like_PKD"/>
    <property type="match status" value="1"/>
</dbReference>
<dbReference type="SUPFAM" id="SSF49299">
    <property type="entry name" value="PKD domain"/>
    <property type="match status" value="1"/>
</dbReference>
<keyword evidence="8" id="KW-1133">Transmembrane helix</keyword>
<evidence type="ECO:0000256" key="5">
    <source>
        <dbReference type="PROSITE-ProRule" id="PRU01240"/>
    </source>
</evidence>
<dbReference type="PROSITE" id="PS51892">
    <property type="entry name" value="SUBTILASE"/>
    <property type="match status" value="1"/>
</dbReference>
<dbReference type="InterPro" id="IPR023828">
    <property type="entry name" value="Peptidase_S8_Ser-AS"/>
</dbReference>
<accession>A0ABU9CI40</accession>
<keyword evidence="8" id="KW-0472">Membrane</keyword>
<dbReference type="PANTHER" id="PTHR43806:SF11">
    <property type="entry name" value="CEREVISIN-RELATED"/>
    <property type="match status" value="1"/>
</dbReference>
<keyword evidence="8" id="KW-0812">Transmembrane</keyword>
<evidence type="ECO:0000259" key="10">
    <source>
        <dbReference type="PROSITE" id="PS50093"/>
    </source>
</evidence>
<dbReference type="PANTHER" id="PTHR43806">
    <property type="entry name" value="PEPTIDASE S8"/>
    <property type="match status" value="1"/>
</dbReference>
<evidence type="ECO:0000256" key="4">
    <source>
        <dbReference type="ARBA" id="ARBA00022825"/>
    </source>
</evidence>
<dbReference type="Pfam" id="PF00082">
    <property type="entry name" value="Peptidase_S8"/>
    <property type="match status" value="1"/>
</dbReference>
<keyword evidence="2 5" id="KW-0645">Protease</keyword>
<protein>
    <submittedName>
        <fullName evidence="11">S8 family serine peptidase</fullName>
    </submittedName>
</protein>
<evidence type="ECO:0000256" key="7">
    <source>
        <dbReference type="SAM" id="MobiDB-lite"/>
    </source>
</evidence>
<keyword evidence="12" id="KW-1185">Reference proteome</keyword>
<dbReference type="InterPro" id="IPR000601">
    <property type="entry name" value="PKD_dom"/>
</dbReference>
<feature type="signal peptide" evidence="9">
    <location>
        <begin position="1"/>
        <end position="29"/>
    </location>
</feature>
<evidence type="ECO:0000256" key="9">
    <source>
        <dbReference type="SAM" id="SignalP"/>
    </source>
</evidence>
<name>A0ABU9CI40_9BURK</name>
<evidence type="ECO:0000256" key="3">
    <source>
        <dbReference type="ARBA" id="ARBA00022801"/>
    </source>
</evidence>
<evidence type="ECO:0000313" key="12">
    <source>
        <dbReference type="Proteomes" id="UP001365405"/>
    </source>
</evidence>
<feature type="chain" id="PRO_5047142457" evidence="9">
    <location>
        <begin position="30"/>
        <end position="665"/>
    </location>
</feature>
<feature type="transmembrane region" description="Helical" evidence="8">
    <location>
        <begin position="637"/>
        <end position="657"/>
    </location>
</feature>
<dbReference type="InterPro" id="IPR022398">
    <property type="entry name" value="Peptidase_S8_His-AS"/>
</dbReference>
<dbReference type="EMBL" id="JBBUTH010000008">
    <property type="protein sequence ID" value="MEK8051518.1"/>
    <property type="molecule type" value="Genomic_DNA"/>
</dbReference>
<evidence type="ECO:0000256" key="6">
    <source>
        <dbReference type="RuleBase" id="RU003355"/>
    </source>
</evidence>
<dbReference type="InterPro" id="IPR015500">
    <property type="entry name" value="Peptidase_S8_subtilisin-rel"/>
</dbReference>
<dbReference type="InterPro" id="IPR036852">
    <property type="entry name" value="Peptidase_S8/S53_dom_sf"/>
</dbReference>
<dbReference type="InterPro" id="IPR013783">
    <property type="entry name" value="Ig-like_fold"/>
</dbReference>
<feature type="active site" description="Charge relay system" evidence="5">
    <location>
        <position position="242"/>
    </location>
</feature>
<dbReference type="SMART" id="SM00089">
    <property type="entry name" value="PKD"/>
    <property type="match status" value="1"/>
</dbReference>